<evidence type="ECO:0000256" key="7">
    <source>
        <dbReference type="RuleBase" id="RU363032"/>
    </source>
</evidence>
<feature type="transmembrane region" description="Helical" evidence="7">
    <location>
        <begin position="133"/>
        <end position="154"/>
    </location>
</feature>
<evidence type="ECO:0000256" key="1">
    <source>
        <dbReference type="ARBA" id="ARBA00004651"/>
    </source>
</evidence>
<evidence type="ECO:0000256" key="4">
    <source>
        <dbReference type="ARBA" id="ARBA00022692"/>
    </source>
</evidence>
<comment type="subcellular location">
    <subcellularLocation>
        <location evidence="1 7">Cell membrane</location>
        <topology evidence="1 7">Multi-pass membrane protein</topology>
    </subcellularLocation>
</comment>
<evidence type="ECO:0000256" key="3">
    <source>
        <dbReference type="ARBA" id="ARBA00022475"/>
    </source>
</evidence>
<sequence length="273" mass="30833">MRSMRFAEETFKHALLAILAFIALIPLVWMLSVSLRPPEEAFGHLFAITRVDWHGYVKAFTAIPFFRWLSNSLQIGVTQTLGELFIGVSAAFAFAYYRFPGRDALFVFVLMTMMIPMQVTMVPTYLIVSKLNLLDTLAGVVVPHMASGFVIFLLRQTFLTVPKELAEAATIDGCGSFRVLWHVYVRLSGTMIWTLAIVVFLQSYNEFNWPLLVLTDPERMPLPLAVQYFQAETNKNWTAAMAVATMSMVPVMLLYLVAQKHMIQSFTQSGLKG</sequence>
<dbReference type="PANTHER" id="PTHR43744:SF12">
    <property type="entry name" value="ABC TRANSPORTER PERMEASE PROTEIN MG189-RELATED"/>
    <property type="match status" value="1"/>
</dbReference>
<evidence type="ECO:0000256" key="6">
    <source>
        <dbReference type="ARBA" id="ARBA00023136"/>
    </source>
</evidence>
<keyword evidence="6 7" id="KW-0472">Membrane</keyword>
<dbReference type="InterPro" id="IPR000515">
    <property type="entry name" value="MetI-like"/>
</dbReference>
<keyword evidence="2 7" id="KW-0813">Transport</keyword>
<dbReference type="InterPro" id="IPR035906">
    <property type="entry name" value="MetI-like_sf"/>
</dbReference>
<dbReference type="EMBL" id="JBHMAG010000017">
    <property type="protein sequence ID" value="MFB9754968.1"/>
    <property type="molecule type" value="Genomic_DNA"/>
</dbReference>
<keyword evidence="10" id="KW-1185">Reference proteome</keyword>
<feature type="transmembrane region" description="Helical" evidence="7">
    <location>
        <begin position="75"/>
        <end position="97"/>
    </location>
</feature>
<name>A0ABV5W315_9BACL</name>
<keyword evidence="4 7" id="KW-0812">Transmembrane</keyword>
<feature type="transmembrane region" description="Helical" evidence="7">
    <location>
        <begin position="237"/>
        <end position="258"/>
    </location>
</feature>
<reference evidence="9 10" key="1">
    <citation type="submission" date="2024-09" db="EMBL/GenBank/DDBJ databases">
        <authorList>
            <person name="Sun Q."/>
            <person name="Mori K."/>
        </authorList>
    </citation>
    <scope>NUCLEOTIDE SEQUENCE [LARGE SCALE GENOMIC DNA]</scope>
    <source>
        <strain evidence="9 10">JCM 12520</strain>
    </source>
</reference>
<feature type="transmembrane region" description="Helical" evidence="7">
    <location>
        <begin position="104"/>
        <end position="127"/>
    </location>
</feature>
<comment type="caution">
    <text evidence="9">The sequence shown here is derived from an EMBL/GenBank/DDBJ whole genome shotgun (WGS) entry which is preliminary data.</text>
</comment>
<keyword evidence="3" id="KW-1003">Cell membrane</keyword>
<evidence type="ECO:0000313" key="9">
    <source>
        <dbReference type="EMBL" id="MFB9754968.1"/>
    </source>
</evidence>
<accession>A0ABV5W315</accession>
<evidence type="ECO:0000259" key="8">
    <source>
        <dbReference type="PROSITE" id="PS50928"/>
    </source>
</evidence>
<evidence type="ECO:0000256" key="2">
    <source>
        <dbReference type="ARBA" id="ARBA00022448"/>
    </source>
</evidence>
<evidence type="ECO:0000313" key="10">
    <source>
        <dbReference type="Proteomes" id="UP001589619"/>
    </source>
</evidence>
<organism evidence="9 10">
    <name type="scientific">Paenibacillus hodogayensis</name>
    <dbReference type="NCBI Taxonomy" id="279208"/>
    <lineage>
        <taxon>Bacteria</taxon>
        <taxon>Bacillati</taxon>
        <taxon>Bacillota</taxon>
        <taxon>Bacilli</taxon>
        <taxon>Bacillales</taxon>
        <taxon>Paenibacillaceae</taxon>
        <taxon>Paenibacillus</taxon>
    </lineage>
</organism>
<keyword evidence="5 7" id="KW-1133">Transmembrane helix</keyword>
<dbReference type="Proteomes" id="UP001589619">
    <property type="component" value="Unassembled WGS sequence"/>
</dbReference>
<dbReference type="PANTHER" id="PTHR43744">
    <property type="entry name" value="ABC TRANSPORTER PERMEASE PROTEIN MG189-RELATED-RELATED"/>
    <property type="match status" value="1"/>
</dbReference>
<dbReference type="RefSeq" id="WP_344909089.1">
    <property type="nucleotide sequence ID" value="NZ_BAAAYO010000007.1"/>
</dbReference>
<dbReference type="PROSITE" id="PS50928">
    <property type="entry name" value="ABC_TM1"/>
    <property type="match status" value="1"/>
</dbReference>
<dbReference type="Pfam" id="PF00528">
    <property type="entry name" value="BPD_transp_1"/>
    <property type="match status" value="1"/>
</dbReference>
<protein>
    <submittedName>
        <fullName evidence="9">Carbohydrate ABC transporter permease</fullName>
    </submittedName>
</protein>
<evidence type="ECO:0000256" key="5">
    <source>
        <dbReference type="ARBA" id="ARBA00022989"/>
    </source>
</evidence>
<dbReference type="CDD" id="cd06261">
    <property type="entry name" value="TM_PBP2"/>
    <property type="match status" value="1"/>
</dbReference>
<proteinExistence type="inferred from homology"/>
<feature type="transmembrane region" description="Helical" evidence="7">
    <location>
        <begin position="183"/>
        <end position="204"/>
    </location>
</feature>
<comment type="similarity">
    <text evidence="7">Belongs to the binding-protein-dependent transport system permease family.</text>
</comment>
<dbReference type="Gene3D" id="1.10.3720.10">
    <property type="entry name" value="MetI-like"/>
    <property type="match status" value="1"/>
</dbReference>
<dbReference type="SUPFAM" id="SSF161098">
    <property type="entry name" value="MetI-like"/>
    <property type="match status" value="1"/>
</dbReference>
<gene>
    <name evidence="9" type="ORF">ACFFNY_25625</name>
</gene>
<feature type="domain" description="ABC transmembrane type-1" evidence="8">
    <location>
        <begin position="69"/>
        <end position="258"/>
    </location>
</feature>